<dbReference type="AlphaFoldDB" id="D8P7W8"/>
<dbReference type="SUPFAM" id="SSF56925">
    <property type="entry name" value="OMPA-like"/>
    <property type="match status" value="1"/>
</dbReference>
<protein>
    <recommendedName>
        <fullName evidence="4">Outer membrane protein beta-barrel domain-containing protein</fullName>
    </recommendedName>
</protein>
<sequence>MRVRRAVRNIGMWGAALAIAAGFGVACVQPASAEEGTGNMVFFKGGFMNLNQDRSGQIFTDTAGIGGQNGGNTGWYAGAGLDLVMSKDVWGGMDKTWVVGEIGLQFNSINSNRVNNAAGSIATRTLTDTLATDPQKVQLTMVTIDVAPKIKFMEGSAFRPWVIPIGLDIHVISPPSNRTQYLDLGVQFGGGFEYAVWKAFKVGVDARYHLTARLTNTNNDYFQVGPYIGISF</sequence>
<dbReference type="InterPro" id="IPR011250">
    <property type="entry name" value="OMP/PagP_B-barrel"/>
</dbReference>
<name>D8P7W8_9BACT</name>
<reference evidence="2 3" key="1">
    <citation type="journal article" date="2010" name="Proc. Natl. Acad. Sci. U.S.A.">
        <title>A Nitrospira metagenome illuminates the physiology and evolution of globally important nitrite-oxidizing bacteria.</title>
        <authorList>
            <person name="Lucker S."/>
            <person name="Wagner M."/>
            <person name="Maixner F."/>
            <person name="Pelletier E."/>
            <person name="Koch H."/>
            <person name="Vacherie B."/>
            <person name="Rattei T."/>
            <person name="Sinninghe Damste J."/>
            <person name="Spieck E."/>
            <person name="Le Paslier D."/>
            <person name="Daims H."/>
        </authorList>
    </citation>
    <scope>NUCLEOTIDE SEQUENCE [LARGE SCALE GENOMIC DNA]</scope>
</reference>
<evidence type="ECO:0008006" key="4">
    <source>
        <dbReference type="Google" id="ProtNLM"/>
    </source>
</evidence>
<dbReference type="PROSITE" id="PS51257">
    <property type="entry name" value="PROKAR_LIPOPROTEIN"/>
    <property type="match status" value="1"/>
</dbReference>
<dbReference type="KEGG" id="nde:NIDE3929"/>
<feature type="chain" id="PRO_5003119812" description="Outer membrane protein beta-barrel domain-containing protein" evidence="1">
    <location>
        <begin position="34"/>
        <end position="232"/>
    </location>
</feature>
<keyword evidence="1" id="KW-0732">Signal</keyword>
<dbReference type="Proteomes" id="UP000001660">
    <property type="component" value="Chromosome"/>
</dbReference>
<dbReference type="EMBL" id="FP929003">
    <property type="protein sequence ID" value="CBK43600.1"/>
    <property type="molecule type" value="Genomic_DNA"/>
</dbReference>
<dbReference type="STRING" id="330214.NIDE3929"/>
<dbReference type="eggNOG" id="COG3074">
    <property type="taxonomic scope" value="Bacteria"/>
</dbReference>
<dbReference type="HOGENOM" id="CLU_1193060_0_0_0"/>
<accession>D8P7W8</accession>
<evidence type="ECO:0000313" key="2">
    <source>
        <dbReference type="EMBL" id="CBK43600.1"/>
    </source>
</evidence>
<evidence type="ECO:0000256" key="1">
    <source>
        <dbReference type="SAM" id="SignalP"/>
    </source>
</evidence>
<gene>
    <name evidence="2" type="ORF">NIDE3929</name>
</gene>
<feature type="signal peptide" evidence="1">
    <location>
        <begin position="1"/>
        <end position="33"/>
    </location>
</feature>
<keyword evidence="3" id="KW-1185">Reference proteome</keyword>
<evidence type="ECO:0000313" key="3">
    <source>
        <dbReference type="Proteomes" id="UP000001660"/>
    </source>
</evidence>
<proteinExistence type="predicted"/>
<dbReference type="Gene3D" id="2.40.160.20">
    <property type="match status" value="1"/>
</dbReference>
<organism evidence="2 3">
    <name type="scientific">Nitrospira defluvii</name>
    <dbReference type="NCBI Taxonomy" id="330214"/>
    <lineage>
        <taxon>Bacteria</taxon>
        <taxon>Pseudomonadati</taxon>
        <taxon>Nitrospirota</taxon>
        <taxon>Nitrospiria</taxon>
        <taxon>Nitrospirales</taxon>
        <taxon>Nitrospiraceae</taxon>
        <taxon>Nitrospira</taxon>
    </lineage>
</organism>